<evidence type="ECO:0000256" key="4">
    <source>
        <dbReference type="ARBA" id="ARBA00022475"/>
    </source>
</evidence>
<evidence type="ECO:0000256" key="7">
    <source>
        <dbReference type="ARBA" id="ARBA00023136"/>
    </source>
</evidence>
<keyword evidence="7 8" id="KW-0472">Membrane</keyword>
<feature type="transmembrane region" description="Helical" evidence="8">
    <location>
        <begin position="242"/>
        <end position="262"/>
    </location>
</feature>
<keyword evidence="5 8" id="KW-0812">Transmembrane</keyword>
<dbReference type="InterPro" id="IPR051449">
    <property type="entry name" value="ABC-2_transporter_component"/>
</dbReference>
<dbReference type="RefSeq" id="WP_223903824.1">
    <property type="nucleotide sequence ID" value="NZ_AP024238.1"/>
</dbReference>
<evidence type="ECO:0000259" key="9">
    <source>
        <dbReference type="PROSITE" id="PS51012"/>
    </source>
</evidence>
<comment type="similarity">
    <text evidence="2">Belongs to the ABC-2 integral membrane protein family.</text>
</comment>
<comment type="subcellular location">
    <subcellularLocation>
        <location evidence="1">Cell membrane</location>
        <topology evidence="1">Multi-pass membrane protein</topology>
    </subcellularLocation>
</comment>
<evidence type="ECO:0000256" key="8">
    <source>
        <dbReference type="SAM" id="Phobius"/>
    </source>
</evidence>
<dbReference type="InterPro" id="IPR047817">
    <property type="entry name" value="ABC2_TM_bact-type"/>
</dbReference>
<protein>
    <submittedName>
        <fullName evidence="10">Inner membrane transport permease YhhJ</fullName>
    </submittedName>
</protein>
<proteinExistence type="inferred from homology"/>
<evidence type="ECO:0000256" key="3">
    <source>
        <dbReference type="ARBA" id="ARBA00022448"/>
    </source>
</evidence>
<gene>
    <name evidence="10" type="ORF">MIZ03_2699</name>
</gene>
<keyword evidence="11" id="KW-1185">Reference proteome</keyword>
<reference evidence="10 11" key="1">
    <citation type="journal article" date="2021" name="Microbiol. Spectr.">
        <title>A Single Bacterium Capable of Oxidation and Reduction of Iron at Circumneutral pH.</title>
        <authorList>
            <person name="Kato S."/>
            <person name="Ohkuma M."/>
        </authorList>
    </citation>
    <scope>NUCLEOTIDE SEQUENCE [LARGE SCALE GENOMIC DNA]</scope>
    <source>
        <strain evidence="10 11">MIZ03</strain>
    </source>
</reference>
<accession>A0ABN6D859</accession>
<feature type="transmembrane region" description="Helical" evidence="8">
    <location>
        <begin position="274"/>
        <end position="297"/>
    </location>
</feature>
<dbReference type="EMBL" id="AP024238">
    <property type="protein sequence ID" value="BCO27808.1"/>
    <property type="molecule type" value="Genomic_DNA"/>
</dbReference>
<evidence type="ECO:0000256" key="1">
    <source>
        <dbReference type="ARBA" id="ARBA00004651"/>
    </source>
</evidence>
<feature type="domain" description="ABC transmembrane type-2" evidence="9">
    <location>
        <begin position="158"/>
        <end position="386"/>
    </location>
</feature>
<feature type="transmembrane region" description="Helical" evidence="8">
    <location>
        <begin position="28"/>
        <end position="47"/>
    </location>
</feature>
<keyword evidence="3" id="KW-0813">Transport</keyword>
<keyword evidence="6 8" id="KW-1133">Transmembrane helix</keyword>
<dbReference type="Pfam" id="PF12698">
    <property type="entry name" value="ABC2_membrane_3"/>
    <property type="match status" value="1"/>
</dbReference>
<evidence type="ECO:0000313" key="10">
    <source>
        <dbReference type="EMBL" id="BCO27808.1"/>
    </source>
</evidence>
<dbReference type="PROSITE" id="PS51012">
    <property type="entry name" value="ABC_TM2"/>
    <property type="match status" value="1"/>
</dbReference>
<dbReference type="InterPro" id="IPR013525">
    <property type="entry name" value="ABC2_TM"/>
</dbReference>
<feature type="transmembrane region" description="Helical" evidence="8">
    <location>
        <begin position="334"/>
        <end position="353"/>
    </location>
</feature>
<evidence type="ECO:0000256" key="2">
    <source>
        <dbReference type="ARBA" id="ARBA00007783"/>
    </source>
</evidence>
<keyword evidence="4" id="KW-1003">Cell membrane</keyword>
<dbReference type="PANTHER" id="PTHR30294">
    <property type="entry name" value="MEMBRANE COMPONENT OF ABC TRANSPORTER YHHJ-RELATED"/>
    <property type="match status" value="1"/>
</dbReference>
<evidence type="ECO:0000256" key="6">
    <source>
        <dbReference type="ARBA" id="ARBA00022989"/>
    </source>
</evidence>
<name>A0ABN6D859_9BURK</name>
<evidence type="ECO:0000313" key="11">
    <source>
        <dbReference type="Proteomes" id="UP000824366"/>
    </source>
</evidence>
<dbReference type="PANTHER" id="PTHR30294:SF47">
    <property type="entry name" value="INNER MEMBRANE TRANSPORT PERMEASE YHHJ"/>
    <property type="match status" value="1"/>
</dbReference>
<sequence length="388" mass="42683">MKGWISGQDLSVWWMRLRAMSLKELLQLWRDPVLLFLIVYAFSMDIYNAGSGVTLQLNNAAMVFQDHDRSAASRELLGRFLPPRFNNRGEVGSERQSLRLLDDSAALFTLDIPPQFGQTLARGGSTQLQMQIDASNSVLGFLAYSDATQIVARYGLEAGLLRAGLGGQSMSAVPMINNQQRVWFNPNENDAWFMSISELLNVITVFAILLPAAAMVREKERGTIEQLIVSPLTPFQVMFPKVLAMTLVILAGTTLTLLGVLGPVFGVPFRGSVVLFYLVTTLYIFALSGIGLFIATLTRNLAQASMLAILVLAPMMFLSGVWTPPEAMPALARWGMYISPLYYYIDAAYGIILKGAGLNLLWDSVLGILVLGTLAGALGLKRFKRQFD</sequence>
<evidence type="ECO:0000256" key="5">
    <source>
        <dbReference type="ARBA" id="ARBA00022692"/>
    </source>
</evidence>
<organism evidence="10 11">
    <name type="scientific">Rhodoferax lithotrophicus</name>
    <dbReference type="NCBI Taxonomy" id="2798804"/>
    <lineage>
        <taxon>Bacteria</taxon>
        <taxon>Pseudomonadati</taxon>
        <taxon>Pseudomonadota</taxon>
        <taxon>Betaproteobacteria</taxon>
        <taxon>Burkholderiales</taxon>
        <taxon>Comamonadaceae</taxon>
        <taxon>Rhodoferax</taxon>
    </lineage>
</organism>
<feature type="transmembrane region" description="Helical" evidence="8">
    <location>
        <begin position="360"/>
        <end position="380"/>
    </location>
</feature>
<feature type="transmembrane region" description="Helical" evidence="8">
    <location>
        <begin position="191"/>
        <end position="216"/>
    </location>
</feature>
<dbReference type="Proteomes" id="UP000824366">
    <property type="component" value="Chromosome"/>
</dbReference>
<feature type="transmembrane region" description="Helical" evidence="8">
    <location>
        <begin position="304"/>
        <end position="322"/>
    </location>
</feature>